<gene>
    <name evidence="1" type="ORF">S12H4_42896</name>
</gene>
<dbReference type="AlphaFoldDB" id="X1UF17"/>
<name>X1UF17_9ZZZZ</name>
<evidence type="ECO:0000313" key="1">
    <source>
        <dbReference type="EMBL" id="GAJ16129.1"/>
    </source>
</evidence>
<comment type="caution">
    <text evidence="1">The sequence shown here is derived from an EMBL/GenBank/DDBJ whole genome shotgun (WGS) entry which is preliminary data.</text>
</comment>
<proteinExistence type="predicted"/>
<sequence length="46" mass="5328">RGPEMMLTWSPFSDALLELWMYPERLEALLDEAQAIAEARIAEIYS</sequence>
<organism evidence="1">
    <name type="scientific">marine sediment metagenome</name>
    <dbReference type="NCBI Taxonomy" id="412755"/>
    <lineage>
        <taxon>unclassified sequences</taxon>
        <taxon>metagenomes</taxon>
        <taxon>ecological metagenomes</taxon>
    </lineage>
</organism>
<feature type="non-terminal residue" evidence="1">
    <location>
        <position position="1"/>
    </location>
</feature>
<reference evidence="1" key="1">
    <citation type="journal article" date="2014" name="Front. Microbiol.">
        <title>High frequency of phylogenetically diverse reductive dehalogenase-homologous genes in deep subseafloor sedimentary metagenomes.</title>
        <authorList>
            <person name="Kawai M."/>
            <person name="Futagami T."/>
            <person name="Toyoda A."/>
            <person name="Takaki Y."/>
            <person name="Nishi S."/>
            <person name="Hori S."/>
            <person name="Arai W."/>
            <person name="Tsubouchi T."/>
            <person name="Morono Y."/>
            <person name="Uchiyama I."/>
            <person name="Ito T."/>
            <person name="Fujiyama A."/>
            <person name="Inagaki F."/>
            <person name="Takami H."/>
        </authorList>
    </citation>
    <scope>NUCLEOTIDE SEQUENCE</scope>
    <source>
        <strain evidence="1">Expedition CK06-06</strain>
    </source>
</reference>
<accession>X1UF17</accession>
<dbReference type="EMBL" id="BARW01026284">
    <property type="protein sequence ID" value="GAJ16129.1"/>
    <property type="molecule type" value="Genomic_DNA"/>
</dbReference>
<protein>
    <submittedName>
        <fullName evidence="1">Uncharacterized protein</fullName>
    </submittedName>
</protein>